<dbReference type="GO" id="GO:0043200">
    <property type="term" value="P:response to amino acid"/>
    <property type="evidence" value="ECO:0007669"/>
    <property type="project" value="TreeGrafter"/>
</dbReference>
<dbReference type="GO" id="GO:0043565">
    <property type="term" value="F:sequence-specific DNA binding"/>
    <property type="evidence" value="ECO:0007669"/>
    <property type="project" value="InterPro"/>
</dbReference>
<comment type="caution">
    <text evidence="5">The sequence shown here is derived from an EMBL/GenBank/DDBJ whole genome shotgun (WGS) entry which is preliminary data.</text>
</comment>
<dbReference type="Proteomes" id="UP000561459">
    <property type="component" value="Unassembled WGS sequence"/>
</dbReference>
<accession>A0A7W6BVC8</accession>
<dbReference type="PANTHER" id="PTHR30154">
    <property type="entry name" value="LEUCINE-RESPONSIVE REGULATORY PROTEIN"/>
    <property type="match status" value="1"/>
</dbReference>
<name>A0A7W6BVC8_9SPHN</name>
<keyword evidence="1" id="KW-0805">Transcription regulation</keyword>
<dbReference type="InterPro" id="IPR011008">
    <property type="entry name" value="Dimeric_a/b-barrel"/>
</dbReference>
<dbReference type="InterPro" id="IPR019887">
    <property type="entry name" value="Tscrpt_reg_AsnC/Lrp_C"/>
</dbReference>
<dbReference type="InterPro" id="IPR011991">
    <property type="entry name" value="ArsR-like_HTH"/>
</dbReference>
<dbReference type="PROSITE" id="PS50956">
    <property type="entry name" value="HTH_ASNC_2"/>
    <property type="match status" value="1"/>
</dbReference>
<keyword evidence="6" id="KW-1185">Reference proteome</keyword>
<dbReference type="InterPro" id="IPR000485">
    <property type="entry name" value="AsnC-type_HTH_dom"/>
</dbReference>
<reference evidence="5 6" key="1">
    <citation type="submission" date="2020-08" db="EMBL/GenBank/DDBJ databases">
        <title>Genomic Encyclopedia of Type Strains, Phase IV (KMG-IV): sequencing the most valuable type-strain genomes for metagenomic binning, comparative biology and taxonomic classification.</title>
        <authorList>
            <person name="Goeker M."/>
        </authorList>
    </citation>
    <scope>NUCLEOTIDE SEQUENCE [LARGE SCALE GENOMIC DNA]</scope>
    <source>
        <strain evidence="5 6">DSM 27568</strain>
    </source>
</reference>
<evidence type="ECO:0000313" key="5">
    <source>
        <dbReference type="EMBL" id="MBB3938603.1"/>
    </source>
</evidence>
<dbReference type="InterPro" id="IPR036390">
    <property type="entry name" value="WH_DNA-bd_sf"/>
</dbReference>
<dbReference type="GO" id="GO:0005829">
    <property type="term" value="C:cytosol"/>
    <property type="evidence" value="ECO:0007669"/>
    <property type="project" value="TreeGrafter"/>
</dbReference>
<dbReference type="PROSITE" id="PS00519">
    <property type="entry name" value="HTH_ASNC_1"/>
    <property type="match status" value="1"/>
</dbReference>
<evidence type="ECO:0000313" key="6">
    <source>
        <dbReference type="Proteomes" id="UP000561459"/>
    </source>
</evidence>
<dbReference type="GO" id="GO:0006355">
    <property type="term" value="P:regulation of DNA-templated transcription"/>
    <property type="evidence" value="ECO:0007669"/>
    <property type="project" value="UniProtKB-ARBA"/>
</dbReference>
<dbReference type="SUPFAM" id="SSF54909">
    <property type="entry name" value="Dimeric alpha+beta barrel"/>
    <property type="match status" value="1"/>
</dbReference>
<dbReference type="EMBL" id="JACIDY010000001">
    <property type="protein sequence ID" value="MBB3938603.1"/>
    <property type="molecule type" value="Genomic_DNA"/>
</dbReference>
<dbReference type="InterPro" id="IPR019885">
    <property type="entry name" value="Tscrpt_reg_HTH_AsnC-type_CS"/>
</dbReference>
<keyword evidence="3" id="KW-0804">Transcription</keyword>
<dbReference type="Gene3D" id="3.30.70.920">
    <property type="match status" value="1"/>
</dbReference>
<dbReference type="RefSeq" id="WP_183615523.1">
    <property type="nucleotide sequence ID" value="NZ_JACIDY010000001.1"/>
</dbReference>
<sequence>MAHKLDRMDQEILRLLRLNGRRSNAEIAEEIGLSPSACHRRIRQLEDEGVIRGYTIVTGDIDEAQMVSVVVQVTLDRQTEEYLARFEQAVRKHPEIKECFLMTGQVDYWLRVETESAASYERIHGEVLSRLPGVTRINSSIAMRNALRRGKARR</sequence>
<dbReference type="PRINTS" id="PR00033">
    <property type="entry name" value="HTHASNC"/>
</dbReference>
<evidence type="ECO:0000259" key="4">
    <source>
        <dbReference type="PROSITE" id="PS50956"/>
    </source>
</evidence>
<dbReference type="Pfam" id="PF01037">
    <property type="entry name" value="AsnC_trans_reg"/>
    <property type="match status" value="1"/>
</dbReference>
<dbReference type="CDD" id="cd00090">
    <property type="entry name" value="HTH_ARSR"/>
    <property type="match status" value="1"/>
</dbReference>
<gene>
    <name evidence="5" type="ORF">GGR39_000232</name>
</gene>
<proteinExistence type="predicted"/>
<dbReference type="InterPro" id="IPR036388">
    <property type="entry name" value="WH-like_DNA-bd_sf"/>
</dbReference>
<dbReference type="PANTHER" id="PTHR30154:SF34">
    <property type="entry name" value="TRANSCRIPTIONAL REGULATOR AZLB"/>
    <property type="match status" value="1"/>
</dbReference>
<dbReference type="InterPro" id="IPR019888">
    <property type="entry name" value="Tscrpt_reg_AsnC-like"/>
</dbReference>
<dbReference type="SUPFAM" id="SSF46785">
    <property type="entry name" value="Winged helix' DNA-binding domain"/>
    <property type="match status" value="1"/>
</dbReference>
<organism evidence="5 6">
    <name type="scientific">Novosphingobium fluoreni</name>
    <dbReference type="NCBI Taxonomy" id="1391222"/>
    <lineage>
        <taxon>Bacteria</taxon>
        <taxon>Pseudomonadati</taxon>
        <taxon>Pseudomonadota</taxon>
        <taxon>Alphaproteobacteria</taxon>
        <taxon>Sphingomonadales</taxon>
        <taxon>Sphingomonadaceae</taxon>
        <taxon>Novosphingobium</taxon>
    </lineage>
</organism>
<dbReference type="Pfam" id="PF13412">
    <property type="entry name" value="HTH_24"/>
    <property type="match status" value="1"/>
</dbReference>
<dbReference type="AlphaFoldDB" id="A0A7W6BVC8"/>
<dbReference type="Gene3D" id="1.10.10.10">
    <property type="entry name" value="Winged helix-like DNA-binding domain superfamily/Winged helix DNA-binding domain"/>
    <property type="match status" value="1"/>
</dbReference>
<dbReference type="SMART" id="SM00344">
    <property type="entry name" value="HTH_ASNC"/>
    <property type="match status" value="1"/>
</dbReference>
<evidence type="ECO:0000256" key="2">
    <source>
        <dbReference type="ARBA" id="ARBA00023125"/>
    </source>
</evidence>
<keyword evidence="2 5" id="KW-0238">DNA-binding</keyword>
<feature type="domain" description="HTH asnC-type" evidence="4">
    <location>
        <begin position="5"/>
        <end position="57"/>
    </location>
</feature>
<protein>
    <submittedName>
        <fullName evidence="5">DNA-binding Lrp family transcriptional regulator</fullName>
    </submittedName>
</protein>
<evidence type="ECO:0000256" key="1">
    <source>
        <dbReference type="ARBA" id="ARBA00023015"/>
    </source>
</evidence>
<evidence type="ECO:0000256" key="3">
    <source>
        <dbReference type="ARBA" id="ARBA00023163"/>
    </source>
</evidence>